<accession>A0A857GLS4</accession>
<evidence type="ECO:0000256" key="1">
    <source>
        <dbReference type="ARBA" id="ARBA00004370"/>
    </source>
</evidence>
<sequence>MDAREYLNRKGVGLDRDPDKPNTLEEKAWERARGSGQRRPKAGTPHDWEDWERYHDDLADGADSLEQKIDKEAHRRALAQEKAASERANAPVEHFTPAPVVKEATTRSEPSSVVTDSATPDEPASLQWAYRALAVLLPPLALGLTNGGARRVVISALLTLAGWLPGVIYAFVWLNKR</sequence>
<feature type="compositionally biased region" description="Polar residues" evidence="6">
    <location>
        <begin position="107"/>
        <end position="118"/>
    </location>
</feature>
<feature type="region of interest" description="Disordered" evidence="6">
    <location>
        <begin position="78"/>
        <end position="120"/>
    </location>
</feature>
<dbReference type="Pfam" id="PF01679">
    <property type="entry name" value="Pmp3"/>
    <property type="match status" value="1"/>
</dbReference>
<evidence type="ECO:0000256" key="7">
    <source>
        <dbReference type="SAM" id="Phobius"/>
    </source>
</evidence>
<dbReference type="AlphaFoldDB" id="A0A857GLS4"/>
<keyword evidence="4 7" id="KW-1133">Transmembrane helix</keyword>
<reference evidence="8 9" key="1">
    <citation type="submission" date="2017-10" db="EMBL/GenBank/DDBJ databases">
        <title>Coral associated bacteria.</title>
        <authorList>
            <person name="Wang X."/>
        </authorList>
    </citation>
    <scope>NUCLEOTIDE SEQUENCE [LARGE SCALE GENOMIC DNA]</scope>
    <source>
        <strain evidence="8 9">SCSIO 43005</strain>
    </source>
</reference>
<comment type="similarity">
    <text evidence="2">Belongs to the UPF0057 (PMP3) family.</text>
</comment>
<evidence type="ECO:0000256" key="2">
    <source>
        <dbReference type="ARBA" id="ARBA00009530"/>
    </source>
</evidence>
<organism evidence="8 9">
    <name type="scientific">Vreelandella aquamarina</name>
    <dbReference type="NCBI Taxonomy" id="77097"/>
    <lineage>
        <taxon>Bacteria</taxon>
        <taxon>Pseudomonadati</taxon>
        <taxon>Pseudomonadota</taxon>
        <taxon>Gammaproteobacteria</taxon>
        <taxon>Oceanospirillales</taxon>
        <taxon>Halomonadaceae</taxon>
        <taxon>Vreelandella</taxon>
    </lineage>
</organism>
<keyword evidence="3 7" id="KW-0812">Transmembrane</keyword>
<feature type="transmembrane region" description="Helical" evidence="7">
    <location>
        <begin position="152"/>
        <end position="174"/>
    </location>
</feature>
<feature type="region of interest" description="Disordered" evidence="6">
    <location>
        <begin position="1"/>
        <end position="52"/>
    </location>
</feature>
<name>A0A857GLS4_9GAMM</name>
<dbReference type="OrthoDB" id="5704405at2"/>
<dbReference type="InterPro" id="IPR000612">
    <property type="entry name" value="PMP3"/>
</dbReference>
<evidence type="ECO:0000256" key="6">
    <source>
        <dbReference type="SAM" id="MobiDB-lite"/>
    </source>
</evidence>
<evidence type="ECO:0000313" key="8">
    <source>
        <dbReference type="EMBL" id="QHD49456.1"/>
    </source>
</evidence>
<dbReference type="GO" id="GO:0016020">
    <property type="term" value="C:membrane"/>
    <property type="evidence" value="ECO:0007669"/>
    <property type="project" value="UniProtKB-SubCell"/>
</dbReference>
<evidence type="ECO:0000313" key="9">
    <source>
        <dbReference type="Proteomes" id="UP000463949"/>
    </source>
</evidence>
<feature type="compositionally biased region" description="Basic and acidic residues" evidence="6">
    <location>
        <begin position="1"/>
        <end position="33"/>
    </location>
</feature>
<evidence type="ECO:0000256" key="4">
    <source>
        <dbReference type="ARBA" id="ARBA00022989"/>
    </source>
</evidence>
<evidence type="ECO:0000256" key="5">
    <source>
        <dbReference type="ARBA" id="ARBA00023136"/>
    </source>
</evidence>
<evidence type="ECO:0000256" key="3">
    <source>
        <dbReference type="ARBA" id="ARBA00022692"/>
    </source>
</evidence>
<dbReference type="EMBL" id="CP024621">
    <property type="protein sequence ID" value="QHD49456.1"/>
    <property type="molecule type" value="Genomic_DNA"/>
</dbReference>
<dbReference type="RefSeq" id="WP_159341794.1">
    <property type="nucleotide sequence ID" value="NZ_CP024621.1"/>
</dbReference>
<dbReference type="KEGG" id="hmd:CTT34_07000"/>
<comment type="subcellular location">
    <subcellularLocation>
        <location evidence="1">Membrane</location>
    </subcellularLocation>
</comment>
<protein>
    <submittedName>
        <fullName evidence="8">YqaE/Pmp3 family membrane protein</fullName>
    </submittedName>
</protein>
<keyword evidence="5 7" id="KW-0472">Membrane</keyword>
<dbReference type="Proteomes" id="UP000463949">
    <property type="component" value="Chromosome"/>
</dbReference>
<gene>
    <name evidence="8" type="ORF">CTT34_07000</name>
</gene>
<proteinExistence type="inferred from homology"/>